<gene>
    <name evidence="4" type="ordered locus">Tlie_0192</name>
</gene>
<dbReference type="InterPro" id="IPR044870">
    <property type="entry name" value="BMC_CP"/>
</dbReference>
<dbReference type="PROSITE" id="PS51931">
    <property type="entry name" value="BMC_CP"/>
    <property type="match status" value="1"/>
</dbReference>
<accession>G7V6A7</accession>
<organism evidence="4 5">
    <name type="scientific">Thermovirga lienii (strain ATCC BAA-1197 / DSM 17291 / Cas60314)</name>
    <dbReference type="NCBI Taxonomy" id="580340"/>
    <lineage>
        <taxon>Bacteria</taxon>
        <taxon>Thermotogati</taxon>
        <taxon>Synergistota</taxon>
        <taxon>Synergistia</taxon>
        <taxon>Synergistales</taxon>
        <taxon>Thermovirgaceae</taxon>
        <taxon>Thermovirga</taxon>
    </lineage>
</organism>
<dbReference type="Gene3D" id="3.30.70.1710">
    <property type="match status" value="1"/>
</dbReference>
<dbReference type="GO" id="GO:0031469">
    <property type="term" value="C:bacterial microcompartment"/>
    <property type="evidence" value="ECO:0007669"/>
    <property type="project" value="UniProtKB-SubCell"/>
</dbReference>
<evidence type="ECO:0000256" key="1">
    <source>
        <dbReference type="ARBA" id="ARBA00024322"/>
    </source>
</evidence>
<evidence type="ECO:0000256" key="2">
    <source>
        <dbReference type="ARBA" id="ARBA00024446"/>
    </source>
</evidence>
<dbReference type="HOGENOM" id="CLU_143326_0_0_0"/>
<dbReference type="InterPro" id="IPR000249">
    <property type="entry name" value="BMC_dom"/>
</dbReference>
<name>G7V6A7_THELD</name>
<protein>
    <submittedName>
        <fullName evidence="4">Microcompartments protein</fullName>
    </submittedName>
</protein>
<dbReference type="PIRSF" id="PIRSF012296">
    <property type="entry name" value="EutS_PduU"/>
    <property type="match status" value="1"/>
</dbReference>
<evidence type="ECO:0000313" key="4">
    <source>
        <dbReference type="EMBL" id="AER65936.1"/>
    </source>
</evidence>
<dbReference type="STRING" id="580340.Tlie_0192"/>
<sequence length="111" mass="11982">MEKARVIQEYVPGKQITLAHIIRNPRKELCEKIGIDHQGAIGILTITPGEGSIIAADIASKSASVRVEFVDRFTGCLLISGDVSSVENSLRSIVAFFGSKLLFSSTEVTFS</sequence>
<dbReference type="EMBL" id="CP003096">
    <property type="protein sequence ID" value="AER65936.1"/>
    <property type="molecule type" value="Genomic_DNA"/>
</dbReference>
<dbReference type="eggNOG" id="COG4810">
    <property type="taxonomic scope" value="Bacteria"/>
</dbReference>
<dbReference type="AlphaFoldDB" id="G7V6A7"/>
<dbReference type="PANTHER" id="PTHR40449">
    <property type="entry name" value="ETHANOLAMINE UTILIZATION PROTEIN EUTS"/>
    <property type="match status" value="1"/>
</dbReference>
<evidence type="ECO:0000259" key="3">
    <source>
        <dbReference type="PROSITE" id="PS51931"/>
    </source>
</evidence>
<comment type="subcellular location">
    <subcellularLocation>
        <location evidence="1">Bacterial microcompartment</location>
    </subcellularLocation>
</comment>
<proteinExistence type="predicted"/>
<keyword evidence="5" id="KW-1185">Reference proteome</keyword>
<dbReference type="Proteomes" id="UP000005868">
    <property type="component" value="Chromosome"/>
</dbReference>
<dbReference type="InterPro" id="IPR037233">
    <property type="entry name" value="CcmK-like_sf"/>
</dbReference>
<feature type="domain" description="BMC circularly permuted" evidence="3">
    <location>
        <begin position="5"/>
        <end position="103"/>
    </location>
</feature>
<keyword evidence="2" id="KW-1283">Bacterial microcompartment</keyword>
<dbReference type="Pfam" id="PF00936">
    <property type="entry name" value="BMC"/>
    <property type="match status" value="1"/>
</dbReference>
<dbReference type="PANTHER" id="PTHR40449:SF2">
    <property type="entry name" value="BACTERIAL MICROCOMPARTMENT SHELL PROTEIN EUTS"/>
    <property type="match status" value="1"/>
</dbReference>
<dbReference type="SMART" id="SM00877">
    <property type="entry name" value="BMC"/>
    <property type="match status" value="1"/>
</dbReference>
<reference evidence="4 5" key="2">
    <citation type="journal article" date="2012" name="Stand. Genomic Sci.">
        <title>Genome sequence of the moderately thermophilic, amino-acid-degrading and sulfur-reducing bacterium Thermovirga lienii type strain (Cas60314(T)).</title>
        <authorList>
            <person name="Goker M."/>
            <person name="Saunders E."/>
            <person name="Lapidus A."/>
            <person name="Nolan M."/>
            <person name="Lucas S."/>
            <person name="Hammon N."/>
            <person name="Deshpande S."/>
            <person name="Cheng J.F."/>
            <person name="Han C."/>
            <person name="Tapia R."/>
            <person name="Goodwin L.A."/>
            <person name="Pitluck S."/>
            <person name="Liolios K."/>
            <person name="Mavromatis K."/>
            <person name="Pagani I."/>
            <person name="Ivanova N."/>
            <person name="Mikhailova N."/>
            <person name="Pati A."/>
            <person name="Chen A."/>
            <person name="Palaniappan K."/>
            <person name="Land M."/>
            <person name="Chang Y.J."/>
            <person name="Jeffries C.D."/>
            <person name="Brambilla E.M."/>
            <person name="Rohde M."/>
            <person name="Spring S."/>
            <person name="Detter J.C."/>
            <person name="Woyke T."/>
            <person name="Bristow J."/>
            <person name="Eisen J.A."/>
            <person name="Markowitz V."/>
            <person name="Hugenholtz P."/>
            <person name="Kyrpides N.C."/>
            <person name="Klenk H.P."/>
        </authorList>
    </citation>
    <scope>NUCLEOTIDE SEQUENCE [LARGE SCALE GENOMIC DNA]</scope>
    <source>
        <strain evidence="5">ATCC BAA-1197 / DSM 17291 / Cas60314</strain>
    </source>
</reference>
<dbReference type="InterPro" id="IPR009307">
    <property type="entry name" value="EutS/PduU/CutR"/>
</dbReference>
<dbReference type="SUPFAM" id="SSF143414">
    <property type="entry name" value="CcmK-like"/>
    <property type="match status" value="1"/>
</dbReference>
<evidence type="ECO:0000313" key="5">
    <source>
        <dbReference type="Proteomes" id="UP000005868"/>
    </source>
</evidence>
<reference evidence="5" key="1">
    <citation type="submission" date="2011-10" db="EMBL/GenBank/DDBJ databases">
        <title>The complete genome of chromosome of Thermovirga lienii DSM 17291.</title>
        <authorList>
            <consortium name="US DOE Joint Genome Institute (JGI-PGF)"/>
            <person name="Lucas S."/>
            <person name="Copeland A."/>
            <person name="Lapidus A."/>
            <person name="Glavina del Rio T."/>
            <person name="Dalin E."/>
            <person name="Tice H."/>
            <person name="Bruce D."/>
            <person name="Goodwin L."/>
            <person name="Pitluck S."/>
            <person name="Peters L."/>
            <person name="Mikhailova N."/>
            <person name="Saunders E."/>
            <person name="Kyrpides N."/>
            <person name="Mavromatis K."/>
            <person name="Ivanova N."/>
            <person name="Last F.I."/>
            <person name="Brettin T."/>
            <person name="Detter J.C."/>
            <person name="Han C."/>
            <person name="Larimer F."/>
            <person name="Land M."/>
            <person name="Hauser L."/>
            <person name="Markowitz V."/>
            <person name="Cheng J.-F."/>
            <person name="Hugenholtz P."/>
            <person name="Woyke T."/>
            <person name="Wu D."/>
            <person name="Spring S."/>
            <person name="Schroeder M."/>
            <person name="Brambilla E.-M."/>
            <person name="Klenk H.-P."/>
            <person name="Eisen J.A."/>
        </authorList>
    </citation>
    <scope>NUCLEOTIDE SEQUENCE [LARGE SCALE GENOMIC DNA]</scope>
    <source>
        <strain evidence="5">ATCC BAA-1197 / DSM 17291 / Cas60314</strain>
    </source>
</reference>
<dbReference type="KEGG" id="tli:Tlie_0192"/>